<dbReference type="EMBL" id="JAMZIH010005457">
    <property type="protein sequence ID" value="KAJ1675150.1"/>
    <property type="molecule type" value="Genomic_DNA"/>
</dbReference>
<proteinExistence type="predicted"/>
<sequence>HADSAGAQATTTATDGVTALEENLLRSLLKNDFDKNAMTSQPIHTLQDHLASTERQKKLETMNLDSPRLSVQDMSELELEMYLCLALDSINSENLTFTV</sequence>
<dbReference type="Proteomes" id="UP001145114">
    <property type="component" value="Unassembled WGS sequence"/>
</dbReference>
<evidence type="ECO:0000313" key="2">
    <source>
        <dbReference type="Proteomes" id="UP001145114"/>
    </source>
</evidence>
<gene>
    <name evidence="1" type="ORF">EV182_001831</name>
</gene>
<evidence type="ECO:0000313" key="1">
    <source>
        <dbReference type="EMBL" id="KAJ1675150.1"/>
    </source>
</evidence>
<comment type="caution">
    <text evidence="1">The sequence shown here is derived from an EMBL/GenBank/DDBJ whole genome shotgun (WGS) entry which is preliminary data.</text>
</comment>
<protein>
    <submittedName>
        <fullName evidence="1">Uncharacterized protein</fullName>
    </submittedName>
</protein>
<reference evidence="1" key="1">
    <citation type="submission" date="2022-06" db="EMBL/GenBank/DDBJ databases">
        <title>Phylogenomic reconstructions and comparative analyses of Kickxellomycotina fungi.</title>
        <authorList>
            <person name="Reynolds N.K."/>
            <person name="Stajich J.E."/>
            <person name="Barry K."/>
            <person name="Grigoriev I.V."/>
            <person name="Crous P."/>
            <person name="Smith M.E."/>
        </authorList>
    </citation>
    <scope>NUCLEOTIDE SEQUENCE</scope>
    <source>
        <strain evidence="1">RSA 2271</strain>
    </source>
</reference>
<organism evidence="1 2">
    <name type="scientific">Spiromyces aspiralis</name>
    <dbReference type="NCBI Taxonomy" id="68401"/>
    <lineage>
        <taxon>Eukaryota</taxon>
        <taxon>Fungi</taxon>
        <taxon>Fungi incertae sedis</taxon>
        <taxon>Zoopagomycota</taxon>
        <taxon>Kickxellomycotina</taxon>
        <taxon>Kickxellomycetes</taxon>
        <taxon>Kickxellales</taxon>
        <taxon>Kickxellaceae</taxon>
        <taxon>Spiromyces</taxon>
    </lineage>
</organism>
<accession>A0ACC1HGJ5</accession>
<name>A0ACC1HGJ5_9FUNG</name>
<keyword evidence="2" id="KW-1185">Reference proteome</keyword>
<feature type="non-terminal residue" evidence="1">
    <location>
        <position position="1"/>
    </location>
</feature>